<dbReference type="Proteomes" id="UP001432322">
    <property type="component" value="Unassembled WGS sequence"/>
</dbReference>
<comment type="caution">
    <text evidence="2">The sequence shown here is derived from an EMBL/GenBank/DDBJ whole genome shotgun (WGS) entry which is preliminary data.</text>
</comment>
<reference evidence="2" key="1">
    <citation type="submission" date="2023-10" db="EMBL/GenBank/DDBJ databases">
        <title>Genome assembly of Pristionchus species.</title>
        <authorList>
            <person name="Yoshida K."/>
            <person name="Sommer R.J."/>
        </authorList>
    </citation>
    <scope>NUCLEOTIDE SEQUENCE</scope>
    <source>
        <strain evidence="2">RS5133</strain>
    </source>
</reference>
<sequence>ASTPDSTASVEQPGVRRSARLADKTPINYNEAAIFQKLLKKAPAKKPVKRKNAKDKETKLRRGGSIAIRIVNSVEDVASSCGSTSGSSRSYSVISTVPYAPSIDRRVLEAVPISDKTPVTARPKESLLRDRKAPPTRGLKTIAEDRSESASASTSASSSTVSTSGSYGVTVKGGKTHAAITPVTSVSSTSSTILVPIKQRQRLEKERSPDDLPEAPRGRQQVRGKTLFPLANEHDVTITVPDNTILLDDDEELPMGTVAKTTESVTVAKDTVADKLTKKSRRGPSLIAQRIAISKENKQLRQPVRYDDDDYFAEEFSLRSTDASRRDAVSFLDDLSMGNITIADLPKGYEWLSELHSPAKTATPNLDASLRNSRVLTLSSSSPSPAGKSDGGRRAAKGMLSDQSIKVQLFIMARKRLSDIYDQESDSSSEKEVVAMSPHSKFRQTYAQDPSDEAYQKYIRRIHKQPHVRAKFAASGKAGFNKTKDAPKMPASTRLLKRPKMQYPGIAPLPASDDDDEETTVARMLPDLDRLSIL</sequence>
<feature type="compositionally biased region" description="Basic and acidic residues" evidence="1">
    <location>
        <begin position="122"/>
        <end position="133"/>
    </location>
</feature>
<feature type="region of interest" description="Disordered" evidence="1">
    <location>
        <begin position="119"/>
        <end position="171"/>
    </location>
</feature>
<feature type="region of interest" description="Disordered" evidence="1">
    <location>
        <begin position="1"/>
        <end position="23"/>
    </location>
</feature>
<organism evidence="2 3">
    <name type="scientific">Pristionchus fissidentatus</name>
    <dbReference type="NCBI Taxonomy" id="1538716"/>
    <lineage>
        <taxon>Eukaryota</taxon>
        <taxon>Metazoa</taxon>
        <taxon>Ecdysozoa</taxon>
        <taxon>Nematoda</taxon>
        <taxon>Chromadorea</taxon>
        <taxon>Rhabditida</taxon>
        <taxon>Rhabditina</taxon>
        <taxon>Diplogasteromorpha</taxon>
        <taxon>Diplogasteroidea</taxon>
        <taxon>Neodiplogasteridae</taxon>
        <taxon>Pristionchus</taxon>
    </lineage>
</organism>
<evidence type="ECO:0000313" key="3">
    <source>
        <dbReference type="Proteomes" id="UP001432322"/>
    </source>
</evidence>
<feature type="region of interest" description="Disordered" evidence="1">
    <location>
        <begin position="197"/>
        <end position="220"/>
    </location>
</feature>
<feature type="region of interest" description="Disordered" evidence="1">
    <location>
        <begin position="375"/>
        <end position="399"/>
    </location>
</feature>
<name>A0AAV5VIL1_9BILA</name>
<protein>
    <submittedName>
        <fullName evidence="2">Uncharacterized protein</fullName>
    </submittedName>
</protein>
<proteinExistence type="predicted"/>
<evidence type="ECO:0000313" key="2">
    <source>
        <dbReference type="EMBL" id="GMT18284.1"/>
    </source>
</evidence>
<accession>A0AAV5VIL1</accession>
<keyword evidence="3" id="KW-1185">Reference proteome</keyword>
<feature type="compositionally biased region" description="Polar residues" evidence="1">
    <location>
        <begin position="1"/>
        <end position="10"/>
    </location>
</feature>
<feature type="compositionally biased region" description="Low complexity" evidence="1">
    <location>
        <begin position="149"/>
        <end position="171"/>
    </location>
</feature>
<gene>
    <name evidence="2" type="ORF">PFISCL1PPCAC_9581</name>
</gene>
<feature type="region of interest" description="Disordered" evidence="1">
    <location>
        <begin position="478"/>
        <end position="519"/>
    </location>
</feature>
<evidence type="ECO:0000256" key="1">
    <source>
        <dbReference type="SAM" id="MobiDB-lite"/>
    </source>
</evidence>
<feature type="non-terminal residue" evidence="2">
    <location>
        <position position="1"/>
    </location>
</feature>
<feature type="compositionally biased region" description="Basic and acidic residues" evidence="1">
    <location>
        <begin position="201"/>
        <end position="217"/>
    </location>
</feature>
<dbReference type="AlphaFoldDB" id="A0AAV5VIL1"/>
<dbReference type="EMBL" id="BTSY01000003">
    <property type="protein sequence ID" value="GMT18284.1"/>
    <property type="molecule type" value="Genomic_DNA"/>
</dbReference>